<proteinExistence type="predicted"/>
<name>A0A6M3LG79_9ZZZZ</name>
<accession>A0A6M3LG79</accession>
<protein>
    <submittedName>
        <fullName evidence="1">Uncharacterized protein</fullName>
    </submittedName>
</protein>
<sequence>MIGKKLLDVFETALDDIWVCEQISYKKPIPNIAKMLLKEVVGYIPEKGGD</sequence>
<gene>
    <name evidence="1" type="ORF">MM415B03933_0008</name>
</gene>
<reference evidence="1" key="1">
    <citation type="submission" date="2020-03" db="EMBL/GenBank/DDBJ databases">
        <title>The deep terrestrial virosphere.</title>
        <authorList>
            <person name="Holmfeldt K."/>
            <person name="Nilsson E."/>
            <person name="Simone D."/>
            <person name="Lopez-Fernandez M."/>
            <person name="Wu X."/>
            <person name="de Brujin I."/>
            <person name="Lundin D."/>
            <person name="Andersson A."/>
            <person name="Bertilsson S."/>
            <person name="Dopson M."/>
        </authorList>
    </citation>
    <scope>NUCLEOTIDE SEQUENCE</scope>
    <source>
        <strain evidence="1">MM415B03933</strain>
    </source>
</reference>
<dbReference type="AlphaFoldDB" id="A0A6M3LG79"/>
<organism evidence="1">
    <name type="scientific">viral metagenome</name>
    <dbReference type="NCBI Taxonomy" id="1070528"/>
    <lineage>
        <taxon>unclassified sequences</taxon>
        <taxon>metagenomes</taxon>
        <taxon>organismal metagenomes</taxon>
    </lineage>
</organism>
<dbReference type="EMBL" id="MT143212">
    <property type="protein sequence ID" value="QJA94206.1"/>
    <property type="molecule type" value="Genomic_DNA"/>
</dbReference>
<evidence type="ECO:0000313" key="1">
    <source>
        <dbReference type="EMBL" id="QJA94206.1"/>
    </source>
</evidence>